<evidence type="ECO:0000256" key="1">
    <source>
        <dbReference type="SAM" id="MobiDB-lite"/>
    </source>
</evidence>
<dbReference type="Proteomes" id="UP000271087">
    <property type="component" value="Unassembled WGS sequence"/>
</dbReference>
<dbReference type="WBParaSite" id="nOo.2.0.1.t11685-RA">
    <property type="protein sequence ID" value="nOo.2.0.1.t11685-RA"/>
    <property type="gene ID" value="nOo.2.0.1.g11685"/>
</dbReference>
<feature type="compositionally biased region" description="Acidic residues" evidence="1">
    <location>
        <begin position="1"/>
        <end position="18"/>
    </location>
</feature>
<reference evidence="4" key="1">
    <citation type="submission" date="2016-06" db="UniProtKB">
        <authorList>
            <consortium name="WormBaseParasite"/>
        </authorList>
    </citation>
    <scope>IDENTIFICATION</scope>
</reference>
<protein>
    <submittedName>
        <fullName evidence="4">Ovule protein</fullName>
    </submittedName>
</protein>
<dbReference type="EMBL" id="UYRW01008542">
    <property type="protein sequence ID" value="VDM96797.1"/>
    <property type="molecule type" value="Genomic_DNA"/>
</dbReference>
<evidence type="ECO:0000313" key="4">
    <source>
        <dbReference type="WBParaSite" id="nOo.2.0.1.t11685-RA"/>
    </source>
</evidence>
<dbReference type="AlphaFoldDB" id="A0A182EU56"/>
<reference evidence="2 3" key="2">
    <citation type="submission" date="2018-08" db="EMBL/GenBank/DDBJ databases">
        <authorList>
            <person name="Laetsch R D."/>
            <person name="Stevens L."/>
            <person name="Kumar S."/>
            <person name="Blaxter L. M."/>
        </authorList>
    </citation>
    <scope>NUCLEOTIDE SEQUENCE [LARGE SCALE GENOMIC DNA]</scope>
</reference>
<keyword evidence="3" id="KW-1185">Reference proteome</keyword>
<evidence type="ECO:0000313" key="3">
    <source>
        <dbReference type="Proteomes" id="UP000271087"/>
    </source>
</evidence>
<gene>
    <name evidence="2" type="ORF">NOO_LOCUS11685</name>
</gene>
<sequence length="74" mass="8663">MEEDDEDLELVMDSDDEKDEKKDNISESSAESDGIKRRLSRLSRFSRKTLHDNPYRPASVYLGMSYEEDPKFES</sequence>
<accession>A0A182EU56</accession>
<organism evidence="4">
    <name type="scientific">Onchocerca ochengi</name>
    <name type="common">Filarial nematode worm</name>
    <dbReference type="NCBI Taxonomy" id="42157"/>
    <lineage>
        <taxon>Eukaryota</taxon>
        <taxon>Metazoa</taxon>
        <taxon>Ecdysozoa</taxon>
        <taxon>Nematoda</taxon>
        <taxon>Chromadorea</taxon>
        <taxon>Rhabditida</taxon>
        <taxon>Spirurina</taxon>
        <taxon>Spiruromorpha</taxon>
        <taxon>Filarioidea</taxon>
        <taxon>Onchocercidae</taxon>
        <taxon>Onchocerca</taxon>
    </lineage>
</organism>
<proteinExistence type="predicted"/>
<feature type="region of interest" description="Disordered" evidence="1">
    <location>
        <begin position="1"/>
        <end position="38"/>
    </location>
</feature>
<name>A0A182EU56_ONCOC</name>
<evidence type="ECO:0000313" key="2">
    <source>
        <dbReference type="EMBL" id="VDM96797.1"/>
    </source>
</evidence>